<keyword evidence="4" id="KW-1185">Reference proteome</keyword>
<proteinExistence type="predicted"/>
<evidence type="ECO:0000259" key="2">
    <source>
        <dbReference type="PROSITE" id="PS51819"/>
    </source>
</evidence>
<feature type="chain" id="PRO_5011645814" evidence="1">
    <location>
        <begin position="26"/>
        <end position="154"/>
    </location>
</feature>
<dbReference type="InterPro" id="IPR037523">
    <property type="entry name" value="VOC_core"/>
</dbReference>
<reference evidence="3 4" key="1">
    <citation type="submission" date="2016-10" db="EMBL/GenBank/DDBJ databases">
        <authorList>
            <person name="de Groot N.N."/>
        </authorList>
    </citation>
    <scope>NUCLEOTIDE SEQUENCE [LARGE SCALE GENOMIC DNA]</scope>
    <source>
        <strain evidence="3 4">DSM 21039</strain>
    </source>
</reference>
<evidence type="ECO:0000313" key="3">
    <source>
        <dbReference type="EMBL" id="SEM94753.1"/>
    </source>
</evidence>
<dbReference type="Pfam" id="PF00903">
    <property type="entry name" value="Glyoxalase"/>
    <property type="match status" value="1"/>
</dbReference>
<dbReference type="OrthoDB" id="192739at2"/>
<feature type="domain" description="VOC" evidence="2">
    <location>
        <begin position="31"/>
        <end position="152"/>
    </location>
</feature>
<dbReference type="InterPro" id="IPR029068">
    <property type="entry name" value="Glyas_Bleomycin-R_OHBP_Dase"/>
</dbReference>
<sequence length="154" mass="17650">MKKKLVRAGLLLCAGIITLSFSAHAQHKSPVLNHIAIAVYDLDKATAFYRDVMEIDTLAEPFHDGKHTWLKIGPHSQLHLIKAAKEVTEHDIAAHLCFSVPSIDDFIVKLNKLNIPFRNWQGEKQKYTLRVDGVKQVYLQDPDKYWVEVNDDKY</sequence>
<protein>
    <submittedName>
        <fullName evidence="3">Lactoylglutathione lyase</fullName>
    </submittedName>
</protein>
<gene>
    <name evidence="3" type="ORF">SAMN04488505_107125</name>
</gene>
<dbReference type="GO" id="GO:0016829">
    <property type="term" value="F:lyase activity"/>
    <property type="evidence" value="ECO:0007669"/>
    <property type="project" value="UniProtKB-KW"/>
</dbReference>
<dbReference type="STRING" id="573321.SAMN04488505_107125"/>
<dbReference type="SUPFAM" id="SSF54593">
    <property type="entry name" value="Glyoxalase/Bleomycin resistance protein/Dihydroxybiphenyl dioxygenase"/>
    <property type="match status" value="1"/>
</dbReference>
<keyword evidence="3" id="KW-0456">Lyase</keyword>
<dbReference type="Gene3D" id="3.10.180.10">
    <property type="entry name" value="2,3-Dihydroxybiphenyl 1,2-Dioxygenase, domain 1"/>
    <property type="match status" value="1"/>
</dbReference>
<dbReference type="Proteomes" id="UP000198984">
    <property type="component" value="Unassembled WGS sequence"/>
</dbReference>
<dbReference type="EMBL" id="FOBB01000007">
    <property type="protein sequence ID" value="SEM94753.1"/>
    <property type="molecule type" value="Genomic_DNA"/>
</dbReference>
<evidence type="ECO:0000256" key="1">
    <source>
        <dbReference type="SAM" id="SignalP"/>
    </source>
</evidence>
<dbReference type="RefSeq" id="WP_143081118.1">
    <property type="nucleotide sequence ID" value="NZ_FOBB01000007.1"/>
</dbReference>
<accession>A0A1H8CI34</accession>
<dbReference type="AlphaFoldDB" id="A0A1H8CI34"/>
<feature type="signal peptide" evidence="1">
    <location>
        <begin position="1"/>
        <end position="25"/>
    </location>
</feature>
<dbReference type="PROSITE" id="PS51819">
    <property type="entry name" value="VOC"/>
    <property type="match status" value="1"/>
</dbReference>
<evidence type="ECO:0000313" key="4">
    <source>
        <dbReference type="Proteomes" id="UP000198984"/>
    </source>
</evidence>
<keyword evidence="1" id="KW-0732">Signal</keyword>
<name>A0A1H8CI34_9BACT</name>
<dbReference type="InterPro" id="IPR004360">
    <property type="entry name" value="Glyas_Fos-R_dOase_dom"/>
</dbReference>
<organism evidence="3 4">
    <name type="scientific">Chitinophaga rupis</name>
    <dbReference type="NCBI Taxonomy" id="573321"/>
    <lineage>
        <taxon>Bacteria</taxon>
        <taxon>Pseudomonadati</taxon>
        <taxon>Bacteroidota</taxon>
        <taxon>Chitinophagia</taxon>
        <taxon>Chitinophagales</taxon>
        <taxon>Chitinophagaceae</taxon>
        <taxon>Chitinophaga</taxon>
    </lineage>
</organism>